<keyword evidence="7 11" id="KW-0833">Ubl conjugation pathway</keyword>
<dbReference type="InterPro" id="IPR028889">
    <property type="entry name" value="USP"/>
</dbReference>
<dbReference type="PROSITE" id="PS50030">
    <property type="entry name" value="UBA"/>
    <property type="match status" value="1"/>
</dbReference>
<dbReference type="InterPro" id="IPR013083">
    <property type="entry name" value="Znf_RING/FYVE/PHD"/>
</dbReference>
<feature type="binding site" evidence="13">
    <location>
        <position position="258"/>
    </location>
    <ligand>
        <name>substrate</name>
    </ligand>
</feature>
<dbReference type="InterPro" id="IPR038765">
    <property type="entry name" value="Papain-like_cys_pep_sf"/>
</dbReference>
<dbReference type="GO" id="GO:0006508">
    <property type="term" value="P:proteolysis"/>
    <property type="evidence" value="ECO:0007669"/>
    <property type="project" value="UniProtKB-KW"/>
</dbReference>
<dbReference type="SUPFAM" id="SSF57850">
    <property type="entry name" value="RING/U-box"/>
    <property type="match status" value="1"/>
</dbReference>
<feature type="binding site" evidence="13">
    <location>
        <position position="260"/>
    </location>
    <ligand>
        <name>substrate</name>
    </ligand>
</feature>
<dbReference type="EC" id="3.4.19.12" evidence="11 16"/>
<dbReference type="PIRSF" id="PIRSF016308">
    <property type="entry name" value="UBP"/>
    <property type="match status" value="1"/>
</dbReference>
<evidence type="ECO:0000259" key="19">
    <source>
        <dbReference type="PROSITE" id="PS50271"/>
    </source>
</evidence>
<evidence type="ECO:0000313" key="22">
    <source>
        <dbReference type="Proteomes" id="UP000076858"/>
    </source>
</evidence>
<dbReference type="STRING" id="35525.A0A0N7ZK83"/>
<feature type="binding site" evidence="14">
    <location>
        <position position="197"/>
    </location>
    <ligand>
        <name>Zn(2+)</name>
        <dbReference type="ChEBI" id="CHEBI:29105"/>
    </ligand>
</feature>
<evidence type="ECO:0000256" key="12">
    <source>
        <dbReference type="PIRSR" id="PIRSR016308-1"/>
    </source>
</evidence>
<gene>
    <name evidence="21" type="ORF">APZ42_031694</name>
</gene>
<evidence type="ECO:0000313" key="20">
    <source>
        <dbReference type="EMBL" id="JAI86128.1"/>
    </source>
</evidence>
<dbReference type="InterPro" id="IPR018200">
    <property type="entry name" value="USP_CS"/>
</dbReference>
<dbReference type="GO" id="GO:0004843">
    <property type="term" value="F:cysteine-type deubiquitinase activity"/>
    <property type="evidence" value="ECO:0007669"/>
    <property type="project" value="UniProtKB-UniRule"/>
</dbReference>
<feature type="binding site" evidence="13">
    <location>
        <position position="263"/>
    </location>
    <ligand>
        <name>substrate</name>
    </ligand>
</feature>
<name>A0A0N7ZK83_9CRUS</name>
<feature type="domain" description="UBP-type" evidence="19">
    <location>
        <begin position="173"/>
        <end position="282"/>
    </location>
</feature>
<feature type="binding site" evidence="14">
    <location>
        <position position="200"/>
    </location>
    <ligand>
        <name>Zn(2+)</name>
        <dbReference type="ChEBI" id="CHEBI:29105"/>
    </ligand>
</feature>
<evidence type="ECO:0000256" key="2">
    <source>
        <dbReference type="ARBA" id="ARBA00009085"/>
    </source>
</evidence>
<evidence type="ECO:0000256" key="16">
    <source>
        <dbReference type="RuleBase" id="RU366025"/>
    </source>
</evidence>
<dbReference type="InterPro" id="IPR001607">
    <property type="entry name" value="Znf_UBP"/>
</dbReference>
<dbReference type="CDD" id="cd02658">
    <property type="entry name" value="Peptidase_C19B"/>
    <property type="match status" value="1"/>
</dbReference>
<feature type="domain" description="UBA" evidence="17">
    <location>
        <begin position="688"/>
        <end position="728"/>
    </location>
</feature>
<evidence type="ECO:0000259" key="18">
    <source>
        <dbReference type="PROSITE" id="PS50235"/>
    </source>
</evidence>
<accession>A0A0N7ZK83</accession>
<organism evidence="20">
    <name type="scientific">Daphnia magna</name>
    <dbReference type="NCBI Taxonomy" id="35525"/>
    <lineage>
        <taxon>Eukaryota</taxon>
        <taxon>Metazoa</taxon>
        <taxon>Ecdysozoa</taxon>
        <taxon>Arthropoda</taxon>
        <taxon>Crustacea</taxon>
        <taxon>Branchiopoda</taxon>
        <taxon>Diplostraca</taxon>
        <taxon>Cladocera</taxon>
        <taxon>Anomopoda</taxon>
        <taxon>Daphniidae</taxon>
        <taxon>Daphnia</taxon>
    </lineage>
</organism>
<evidence type="ECO:0000256" key="6">
    <source>
        <dbReference type="ARBA" id="ARBA00022771"/>
    </source>
</evidence>
<evidence type="ECO:0000256" key="7">
    <source>
        <dbReference type="ARBA" id="ARBA00022786"/>
    </source>
</evidence>
<dbReference type="SMART" id="SM00290">
    <property type="entry name" value="ZnF_UBP"/>
    <property type="match status" value="1"/>
</dbReference>
<feature type="active site" description="Nucleophile" evidence="12">
    <location>
        <position position="334"/>
    </location>
</feature>
<keyword evidence="5" id="KW-0677">Repeat</keyword>
<evidence type="ECO:0000256" key="4">
    <source>
        <dbReference type="ARBA" id="ARBA00022723"/>
    </source>
</evidence>
<evidence type="ECO:0000256" key="11">
    <source>
        <dbReference type="PIRNR" id="PIRNR016308"/>
    </source>
</evidence>
<feature type="binding site" evidence="14">
    <location>
        <position position="230"/>
    </location>
    <ligand>
        <name>Zn(2+)</name>
        <dbReference type="ChEBI" id="CHEBI:29105"/>
    </ligand>
</feature>
<dbReference type="PROSITE" id="PS00973">
    <property type="entry name" value="USP_2"/>
    <property type="match status" value="1"/>
</dbReference>
<dbReference type="InterPro" id="IPR016652">
    <property type="entry name" value="Ubiquitinyl_hydrolase"/>
</dbReference>
<evidence type="ECO:0000256" key="13">
    <source>
        <dbReference type="PIRSR" id="PIRSR016308-2"/>
    </source>
</evidence>
<dbReference type="Pfam" id="PF17807">
    <property type="entry name" value="zf-UBP_var"/>
    <property type="match status" value="1"/>
</dbReference>
<dbReference type="SMART" id="SM00165">
    <property type="entry name" value="UBA"/>
    <property type="match status" value="2"/>
</dbReference>
<keyword evidence="10 11" id="KW-0862">Zinc</keyword>
<dbReference type="Pfam" id="PF00443">
    <property type="entry name" value="UCH"/>
    <property type="match status" value="1"/>
</dbReference>
<sequence>MEDSNLGETLKPYLSAVRVPKPGDKVFKDECLLSFDTPESETGLYVCLNTFLGYGRHCVDQHVNKTGNKIFLHLRKIKKLLPQEKSELEPEKKITRLAIGIEGGFPMESATKYEYEERHSIAIFPGPIEIQLPHPNLPVQLENSIQGILAATSAGYLEELSALESTWDGENRLVSKFAENLNQLHNGVKVPPKGWQCTKCDKTENLWLNLSDGTILCGRKFFDGTGGNNHALEHYEATGYPLAVKLGTISGDGKADVYSYAEDDMVEDPYLKQHLSHFGINMDGMKKTDKSMAELEIDLNQRVGEWASIQETGKSLVPLFGPGYTGLANLGNSCYLNSVIQVLFTVPSFQERFFNDREAIISAADTNAFQDFNVQMSKLAVGILSGRYSLPIADEENQHQQGIKPSMFKSLVGKGHPEFSTKRQQDAVEFLLHMINITERNMRVHPKPSTSPVESFKFQVEERLQCLASGQVRYTRRPEYHLPVPVPLETASNTEEVRLFNEQKKAAMTAGQPFKSDDVVRPKVTLQSCFEALIRPEEVQNFYSSAINAKTTALKTTKLATFPDYLWIQLRKFTLAEDWTPVKLDVAVEIPSVIDLSFMKADGKQTNEVLMSDDITGQLASNTAVEPVVDLAVVESLTEMGFPLVACKRAAILTQGAGLEAATQWIMEHMDDPDFLTPPLNSLSGTFKADEEGVAMLQSMGFSRSQCVKALQNTDNNVERAADWIFSHPDEINSDDCAPAPSATSATTSALSEPTFIDGPPVYELAAFISHMGSSTSVGHYVCHIKRDGRWVIYNDEKVAVSENPPFELGYLYLYRRSP</sequence>
<feature type="binding site" evidence="13">
    <location>
        <position position="207"/>
    </location>
    <ligand>
        <name>substrate</name>
    </ligand>
</feature>
<keyword evidence="22" id="KW-1185">Reference proteome</keyword>
<dbReference type="InterPro" id="IPR050185">
    <property type="entry name" value="Ub_carboxyl-term_hydrolase"/>
</dbReference>
<evidence type="ECO:0000256" key="8">
    <source>
        <dbReference type="ARBA" id="ARBA00022801"/>
    </source>
</evidence>
<keyword evidence="4 11" id="KW-0479">Metal-binding</keyword>
<evidence type="ECO:0000256" key="1">
    <source>
        <dbReference type="ARBA" id="ARBA00000707"/>
    </source>
</evidence>
<proteinExistence type="inferred from homology"/>
<dbReference type="OrthoDB" id="361536at2759"/>
<dbReference type="FunFam" id="3.30.40.10:FF:000026">
    <property type="entry name" value="Ubiquitin carboxyl-terminal hydrolase"/>
    <property type="match status" value="1"/>
</dbReference>
<dbReference type="PANTHER" id="PTHR21646:SF10">
    <property type="entry name" value="UBIQUITIN CARBOXYL-TERMINAL HYDROLASE 14"/>
    <property type="match status" value="1"/>
</dbReference>
<dbReference type="GO" id="GO:0016579">
    <property type="term" value="P:protein deubiquitination"/>
    <property type="evidence" value="ECO:0007669"/>
    <property type="project" value="InterPro"/>
</dbReference>
<dbReference type="AlphaFoldDB" id="A0A0N7ZK83"/>
<dbReference type="PROSITE" id="PS00972">
    <property type="entry name" value="USP_1"/>
    <property type="match status" value="1"/>
</dbReference>
<dbReference type="Gene3D" id="1.10.8.10">
    <property type="entry name" value="DNA helicase RuvA subunit, C-terminal domain"/>
    <property type="match status" value="2"/>
</dbReference>
<dbReference type="PANTHER" id="PTHR21646">
    <property type="entry name" value="UBIQUITIN CARBOXYL-TERMINAL HYDROLASE"/>
    <property type="match status" value="1"/>
</dbReference>
<comment type="catalytic activity">
    <reaction evidence="1 11 16">
        <text>Thiol-dependent hydrolysis of ester, thioester, amide, peptide and isopeptide bonds formed by the C-terminal Gly of ubiquitin (a 76-residue protein attached to proteins as an intracellular targeting signal).</text>
        <dbReference type="EC" id="3.4.19.12"/>
    </reaction>
</comment>
<protein>
    <recommendedName>
        <fullName evidence="11 16">Ubiquitin carboxyl-terminal hydrolase</fullName>
        <ecNumber evidence="11 16">3.4.19.12</ecNumber>
    </recommendedName>
</protein>
<feature type="binding site" evidence="14">
    <location>
        <position position="217"/>
    </location>
    <ligand>
        <name>Zn(2+)</name>
        <dbReference type="ChEBI" id="CHEBI:29105"/>
    </ligand>
</feature>
<evidence type="ECO:0000313" key="21">
    <source>
        <dbReference type="EMBL" id="KZS05144.1"/>
    </source>
</evidence>
<evidence type="ECO:0000256" key="15">
    <source>
        <dbReference type="PROSITE-ProRule" id="PRU00502"/>
    </source>
</evidence>
<dbReference type="GO" id="GO:0008270">
    <property type="term" value="F:zinc ion binding"/>
    <property type="evidence" value="ECO:0007669"/>
    <property type="project" value="UniProtKB-UniRule"/>
</dbReference>
<dbReference type="Gene3D" id="3.30.40.10">
    <property type="entry name" value="Zinc/RING finger domain, C3HC4 (zinc finger)"/>
    <property type="match status" value="2"/>
</dbReference>
<comment type="similarity">
    <text evidence="2 11 16">Belongs to the peptidase C19 family.</text>
</comment>
<feature type="active site" description="Proton acceptor" evidence="12">
    <location>
        <position position="780"/>
    </location>
</feature>
<dbReference type="InterPro" id="IPR009060">
    <property type="entry name" value="UBA-like_sf"/>
</dbReference>
<keyword evidence="6 15" id="KW-0863">Zinc-finger</keyword>
<dbReference type="Proteomes" id="UP000076858">
    <property type="component" value="Unassembled WGS sequence"/>
</dbReference>
<feature type="binding site" evidence="13">
    <location>
        <begin position="219"/>
        <end position="222"/>
    </location>
    <ligand>
        <name>substrate</name>
    </ligand>
</feature>
<evidence type="ECO:0000259" key="17">
    <source>
        <dbReference type="PROSITE" id="PS50030"/>
    </source>
</evidence>
<dbReference type="SUPFAM" id="SSF54001">
    <property type="entry name" value="Cysteine proteinases"/>
    <property type="match status" value="1"/>
</dbReference>
<reference evidence="21 22" key="3">
    <citation type="submission" date="2016-03" db="EMBL/GenBank/DDBJ databases">
        <title>EvidentialGene: Evidence-directed Construction of Genes on Genomes.</title>
        <authorList>
            <person name="Gilbert D.G."/>
            <person name="Choi J.-H."/>
            <person name="Mockaitis K."/>
            <person name="Colbourne J."/>
            <person name="Pfrender M."/>
        </authorList>
    </citation>
    <scope>NUCLEOTIDE SEQUENCE [LARGE SCALE GENOMIC DNA]</scope>
    <source>
        <strain evidence="21 22">Xinb3</strain>
        <tissue evidence="21">Complete organism</tissue>
    </source>
</reference>
<evidence type="ECO:0000256" key="5">
    <source>
        <dbReference type="ARBA" id="ARBA00022737"/>
    </source>
</evidence>
<dbReference type="InterPro" id="IPR001394">
    <property type="entry name" value="Peptidase_C19_UCH"/>
</dbReference>
<dbReference type="CDD" id="cd14294">
    <property type="entry name" value="UBA1_UBP5_like"/>
    <property type="match status" value="1"/>
</dbReference>
<dbReference type="PROSITE" id="PS50271">
    <property type="entry name" value="ZF_UBP"/>
    <property type="match status" value="1"/>
</dbReference>
<reference evidence="20" key="2">
    <citation type="submission" date="2015-10" db="EMBL/GenBank/DDBJ databases">
        <authorList>
            <person name="Gilbert D.G."/>
        </authorList>
    </citation>
    <scope>NUCLEOTIDE SEQUENCE</scope>
</reference>
<dbReference type="InterPro" id="IPR015940">
    <property type="entry name" value="UBA"/>
</dbReference>
<keyword evidence="3 11" id="KW-0645">Protease</keyword>
<dbReference type="FunFam" id="1.10.8.10:FF:000086">
    <property type="entry name" value="Ubiquitin carboxyl-terminal hydrolase"/>
    <property type="match status" value="1"/>
</dbReference>
<dbReference type="Gene3D" id="3.90.70.10">
    <property type="entry name" value="Cysteine proteinases"/>
    <property type="match status" value="1"/>
</dbReference>
<dbReference type="CDD" id="cd14386">
    <property type="entry name" value="UBA2_UBP5"/>
    <property type="match status" value="1"/>
</dbReference>
<dbReference type="Pfam" id="PF00627">
    <property type="entry name" value="UBA"/>
    <property type="match status" value="2"/>
</dbReference>
<evidence type="ECO:0000256" key="3">
    <source>
        <dbReference type="ARBA" id="ARBA00022670"/>
    </source>
</evidence>
<feature type="domain" description="USP" evidence="18">
    <location>
        <begin position="325"/>
        <end position="818"/>
    </location>
</feature>
<dbReference type="InterPro" id="IPR041432">
    <property type="entry name" value="UBP13_Znf-UBP_var"/>
</dbReference>
<evidence type="ECO:0000256" key="10">
    <source>
        <dbReference type="ARBA" id="ARBA00022833"/>
    </source>
</evidence>
<dbReference type="Pfam" id="PF02148">
    <property type="entry name" value="zf-UBP"/>
    <property type="match status" value="1"/>
</dbReference>
<keyword evidence="9 11" id="KW-0788">Thiol protease</keyword>
<dbReference type="SUPFAM" id="SSF46934">
    <property type="entry name" value="UBA-like"/>
    <property type="match status" value="1"/>
</dbReference>
<reference evidence="20" key="1">
    <citation type="submission" date="2015-10" db="EMBL/GenBank/DDBJ databases">
        <title>Daphnia magna gene sets from two clonal populations assembled and annotated with EvidentialGene.</title>
        <authorList>
            <person name="Gilbert D."/>
            <person name="Podicheti R."/>
            <person name="Orsini L."/>
            <person name="Colbourne J."/>
            <person name="Pfrender M."/>
        </authorList>
    </citation>
    <scope>NUCLEOTIDE SEQUENCE</scope>
</reference>
<keyword evidence="8 11" id="KW-0378">Hydrolase</keyword>
<evidence type="ECO:0000256" key="9">
    <source>
        <dbReference type="ARBA" id="ARBA00022807"/>
    </source>
</evidence>
<evidence type="ECO:0000256" key="14">
    <source>
        <dbReference type="PIRSR" id="PIRSR016308-3"/>
    </source>
</evidence>
<dbReference type="PROSITE" id="PS50235">
    <property type="entry name" value="USP_3"/>
    <property type="match status" value="1"/>
</dbReference>
<dbReference type="EMBL" id="GDIP01237273">
    <property type="protein sequence ID" value="JAI86128.1"/>
    <property type="molecule type" value="Transcribed_RNA"/>
</dbReference>
<dbReference type="EMBL" id="LRGB01002993">
    <property type="protein sequence ID" value="KZS05144.1"/>
    <property type="molecule type" value="Genomic_DNA"/>
</dbReference>